<keyword evidence="1" id="KW-0472">Membrane</keyword>
<dbReference type="Gene3D" id="2.60.120.260">
    <property type="entry name" value="Galactose-binding domain-like"/>
    <property type="match status" value="1"/>
</dbReference>
<proteinExistence type="predicted"/>
<evidence type="ECO:0000256" key="1">
    <source>
        <dbReference type="SAM" id="Phobius"/>
    </source>
</evidence>
<evidence type="ECO:0000259" key="2">
    <source>
        <dbReference type="Pfam" id="PF11847"/>
    </source>
</evidence>
<feature type="transmembrane region" description="Helical" evidence="1">
    <location>
        <begin position="142"/>
        <end position="159"/>
    </location>
</feature>
<reference evidence="3 4" key="1">
    <citation type="submission" date="2017-08" db="EMBL/GenBank/DDBJ databases">
        <title>Mechanisms for carbon and nitrogen cycling indicate functional differentiation within the Candidate Phyla Radiation.</title>
        <authorList>
            <person name="Danczak R.E."/>
            <person name="Johnston M.D."/>
            <person name="Kenah C."/>
            <person name="Slattery M."/>
            <person name="Wrighton K.C."/>
            <person name="Wilkins M.J."/>
        </authorList>
    </citation>
    <scope>NUCLEOTIDE SEQUENCE [LARGE SCALE GENOMIC DNA]</scope>
    <source>
        <strain evidence="3">Gr01-1014_85</strain>
    </source>
</reference>
<dbReference type="AlphaFoldDB" id="A0A554JA91"/>
<feature type="transmembrane region" description="Helical" evidence="1">
    <location>
        <begin position="311"/>
        <end position="330"/>
    </location>
</feature>
<name>A0A554JA91_9BACT</name>
<feature type="transmembrane region" description="Helical" evidence="1">
    <location>
        <begin position="6"/>
        <end position="24"/>
    </location>
</feature>
<feature type="transmembrane region" description="Helical" evidence="1">
    <location>
        <begin position="91"/>
        <end position="110"/>
    </location>
</feature>
<feature type="transmembrane region" description="Helical" evidence="1">
    <location>
        <begin position="191"/>
        <end position="209"/>
    </location>
</feature>
<keyword evidence="1" id="KW-1133">Transmembrane helix</keyword>
<evidence type="ECO:0000313" key="3">
    <source>
        <dbReference type="EMBL" id="TSC65236.1"/>
    </source>
</evidence>
<feature type="domain" description="Alpha-(1-&gt;3)-arabinofuranosyltransferase N-terminal GT-C" evidence="2">
    <location>
        <begin position="141"/>
        <end position="585"/>
    </location>
</feature>
<feature type="transmembrane region" description="Helical" evidence="1">
    <location>
        <begin position="221"/>
        <end position="242"/>
    </location>
</feature>
<dbReference type="EMBL" id="VMFD01000056">
    <property type="protein sequence ID" value="TSC65236.1"/>
    <property type="molecule type" value="Genomic_DNA"/>
</dbReference>
<feature type="transmembrane region" description="Helical" evidence="1">
    <location>
        <begin position="168"/>
        <end position="185"/>
    </location>
</feature>
<gene>
    <name evidence="3" type="ORF">CEO22_559</name>
</gene>
<keyword evidence="1" id="KW-0812">Transmembrane</keyword>
<feature type="non-terminal residue" evidence="3">
    <location>
        <position position="931"/>
    </location>
</feature>
<dbReference type="InterPro" id="IPR021798">
    <property type="entry name" value="AftD_N"/>
</dbReference>
<comment type="caution">
    <text evidence="3">The sequence shown here is derived from an EMBL/GenBank/DDBJ whole genome shotgun (WGS) entry which is preliminary data.</text>
</comment>
<organism evidence="3 4">
    <name type="scientific">Candidatus Berkelbacteria bacterium Gr01-1014_85</name>
    <dbReference type="NCBI Taxonomy" id="2017150"/>
    <lineage>
        <taxon>Bacteria</taxon>
        <taxon>Candidatus Berkelbacteria</taxon>
    </lineage>
</organism>
<accession>A0A554JA91</accession>
<feature type="transmembrane region" description="Helical" evidence="1">
    <location>
        <begin position="337"/>
        <end position="355"/>
    </location>
</feature>
<evidence type="ECO:0000313" key="4">
    <source>
        <dbReference type="Proteomes" id="UP000316253"/>
    </source>
</evidence>
<feature type="transmembrane region" description="Helical" evidence="1">
    <location>
        <begin position="380"/>
        <end position="400"/>
    </location>
</feature>
<dbReference type="GO" id="GO:0016740">
    <property type="term" value="F:transferase activity"/>
    <property type="evidence" value="ECO:0007669"/>
    <property type="project" value="InterPro"/>
</dbReference>
<dbReference type="Proteomes" id="UP000316253">
    <property type="component" value="Unassembled WGS sequence"/>
</dbReference>
<sequence>MKFKSWWLALIVLAIFCIPFFWLTPGQIIIGGDLTLPLHPGPYFESIWQIWRRVYAGTNSAISLTTVPFYLPMAILDWLGLSLPYVEAAHFGLWLALPAITMYYLTGVIFGRESTQLPARLVTTGLYLFNTYQVVWADSARMAVWVGLPLILGLLHQGLEAIEAKKSWLRLALGIGTSSLILSTAAVNPPIFIMFSGLIAVFLANYLFSQKRYRKLALWQGLAKFLAVAIGSALAINSFWLVPFGSFLLAEYRQALTGGLGGINLNNWLDPLSTNTSLFNVLRLQGAWDWYAGWNGEEYVLVAAAYQNNPWLIIWSVAVPVIALAGYFLATKRWRRLAIIGLIVTAFGLILSAGTHPPTGDLYKWLTGHLPFFSIFRSPWYKFTTWTVFGYALLTGILFLSASERWPKYNRWLGWLAVFVCLANFGQAYGLVAGKIFPRASERRGLDYSHVGIPQYFYDNADFINRQEGDWRILQLPATPSFRYNFGLNTLMDMTIFALNKPTFWWPEQIGTGPAQSGVELLVKKTYEALYRGEKEKFQRLTQILNIGQLLQKDDIDYKFYSGQDTPEFVKAQLQAVDAKLVADLNPWQLYQPQATAPSLFTTANSLVRVGSSTAEYLRFVDSPRFTLSAGSGDGLDSVADFKSVVDFVSPVLEKISVEDNKILLPLPVAQAGLYNLPELDYAQTDLTLILPTGQRRQLVQAGKVQVQSIELQPGEHRLELVLAEDHPNLIRDGSFETGLWEIPIDASIDAPGRAQFGGLISQDSVDGRQSAELFSRSHSAAIRRSFSSLNPKSTYLVSFKAKSLSGQGPGYAIYQLGSLATEPSLTLDPTADHGWQNVSFLLQPKHNTTEAQLFLYAHPKAESETRVRYDQVKAQELPKFLNNWALSTESKSVTQELAPAPSVAFKRLNSGLYQLSWNHESDAPQQPFVL</sequence>
<dbReference type="Pfam" id="PF11847">
    <property type="entry name" value="GT-C_AftD"/>
    <property type="match status" value="1"/>
</dbReference>
<feature type="transmembrane region" description="Helical" evidence="1">
    <location>
        <begin position="412"/>
        <end position="432"/>
    </location>
</feature>
<protein>
    <recommendedName>
        <fullName evidence="2">Alpha-(1-&gt;3)-arabinofuranosyltransferase N-terminal GT-C domain-containing protein</fullName>
    </recommendedName>
</protein>